<reference evidence="1 2" key="1">
    <citation type="submission" date="2018-02" db="EMBL/GenBank/DDBJ databases">
        <title>Draft genome of wild Prunus yedoensis var. nudiflora.</title>
        <authorList>
            <person name="Baek S."/>
            <person name="Kim J.-H."/>
            <person name="Choi K."/>
            <person name="Kim G.-B."/>
            <person name="Cho A."/>
            <person name="Jang H."/>
            <person name="Shin C.-H."/>
            <person name="Yu H.-J."/>
            <person name="Mun J.-H."/>
        </authorList>
    </citation>
    <scope>NUCLEOTIDE SEQUENCE [LARGE SCALE GENOMIC DNA]</scope>
    <source>
        <strain evidence="2">cv. Jeju island</strain>
        <tissue evidence="1">Leaf</tissue>
    </source>
</reference>
<dbReference type="EMBL" id="PJQY01002709">
    <property type="protein sequence ID" value="PQM43191.1"/>
    <property type="molecule type" value="Genomic_DNA"/>
</dbReference>
<organism evidence="1 2">
    <name type="scientific">Prunus yedoensis var. nudiflora</name>
    <dbReference type="NCBI Taxonomy" id="2094558"/>
    <lineage>
        <taxon>Eukaryota</taxon>
        <taxon>Viridiplantae</taxon>
        <taxon>Streptophyta</taxon>
        <taxon>Embryophyta</taxon>
        <taxon>Tracheophyta</taxon>
        <taxon>Spermatophyta</taxon>
        <taxon>Magnoliopsida</taxon>
        <taxon>eudicotyledons</taxon>
        <taxon>Gunneridae</taxon>
        <taxon>Pentapetalae</taxon>
        <taxon>rosids</taxon>
        <taxon>fabids</taxon>
        <taxon>Rosales</taxon>
        <taxon>Rosaceae</taxon>
        <taxon>Amygdaloideae</taxon>
        <taxon>Amygdaleae</taxon>
        <taxon>Prunus</taxon>
    </lineage>
</organism>
<sequence length="97" mass="10619">MRKHVVQAIIAQTCASRRFASSNETTTSGLPAPVNCRGSKVLEVGDLSIQPRWKTSRKKVPLDFSINQPTCFLAERDDGQVILNGDNPSLESHVGQL</sequence>
<name>A0A314V0E7_PRUYE</name>
<evidence type="ECO:0000313" key="2">
    <source>
        <dbReference type="Proteomes" id="UP000250321"/>
    </source>
</evidence>
<evidence type="ECO:0000313" key="1">
    <source>
        <dbReference type="EMBL" id="PQM43191.1"/>
    </source>
</evidence>
<comment type="caution">
    <text evidence="1">The sequence shown here is derived from an EMBL/GenBank/DDBJ whole genome shotgun (WGS) entry which is preliminary data.</text>
</comment>
<accession>A0A314V0E7</accession>
<protein>
    <submittedName>
        <fullName evidence="1">Uncharacterized protein</fullName>
    </submittedName>
</protein>
<dbReference type="AlphaFoldDB" id="A0A314V0E7"/>
<gene>
    <name evidence="1" type="ORF">Pyn_39023</name>
</gene>
<keyword evidence="2" id="KW-1185">Reference proteome</keyword>
<proteinExistence type="predicted"/>
<dbReference type="Proteomes" id="UP000250321">
    <property type="component" value="Unassembled WGS sequence"/>
</dbReference>